<keyword evidence="6" id="KW-0732">Signal</keyword>
<reference evidence="7" key="1">
    <citation type="journal article" date="2014" name="Int. J. Syst. Evol. Microbiol.">
        <title>Complete genome sequence of Corynebacterium casei LMG S-19264T (=DSM 44701T), isolated from a smear-ripened cheese.</title>
        <authorList>
            <consortium name="US DOE Joint Genome Institute (JGI-PGF)"/>
            <person name="Walter F."/>
            <person name="Albersmeier A."/>
            <person name="Kalinowski J."/>
            <person name="Ruckert C."/>
        </authorList>
    </citation>
    <scope>NUCLEOTIDE SEQUENCE</scope>
    <source>
        <strain evidence="7">CGMCC 1.15448</strain>
    </source>
</reference>
<dbReference type="GO" id="GO:0015288">
    <property type="term" value="F:porin activity"/>
    <property type="evidence" value="ECO:0007669"/>
    <property type="project" value="TreeGrafter"/>
</dbReference>
<feature type="signal peptide" evidence="6">
    <location>
        <begin position="1"/>
        <end position="25"/>
    </location>
</feature>
<evidence type="ECO:0000313" key="7">
    <source>
        <dbReference type="EMBL" id="GGB21267.1"/>
    </source>
</evidence>
<evidence type="ECO:0000256" key="5">
    <source>
        <dbReference type="ARBA" id="ARBA00023237"/>
    </source>
</evidence>
<comment type="caution">
    <text evidence="7">The sequence shown here is derived from an EMBL/GenBank/DDBJ whole genome shotgun (WGS) entry which is preliminary data.</text>
</comment>
<evidence type="ECO:0000256" key="6">
    <source>
        <dbReference type="SAM" id="SignalP"/>
    </source>
</evidence>
<keyword evidence="2" id="KW-1134">Transmembrane beta strand</keyword>
<dbReference type="Gene3D" id="1.20.1600.10">
    <property type="entry name" value="Outer membrane efflux proteins (OEP)"/>
    <property type="match status" value="1"/>
</dbReference>
<dbReference type="Proteomes" id="UP000607559">
    <property type="component" value="Unassembled WGS sequence"/>
</dbReference>
<keyword evidence="8" id="KW-1185">Reference proteome</keyword>
<evidence type="ECO:0000256" key="4">
    <source>
        <dbReference type="ARBA" id="ARBA00023136"/>
    </source>
</evidence>
<dbReference type="GO" id="GO:0009279">
    <property type="term" value="C:cell outer membrane"/>
    <property type="evidence" value="ECO:0007669"/>
    <property type="project" value="UniProtKB-SubCell"/>
</dbReference>
<dbReference type="AlphaFoldDB" id="A0A8J2UID2"/>
<dbReference type="InterPro" id="IPR051906">
    <property type="entry name" value="TolC-like"/>
</dbReference>
<feature type="chain" id="PRO_5035210240" evidence="6">
    <location>
        <begin position="26"/>
        <end position="430"/>
    </location>
</feature>
<keyword evidence="4" id="KW-0472">Membrane</keyword>
<dbReference type="EMBL" id="BMJC01000006">
    <property type="protein sequence ID" value="GGB21267.1"/>
    <property type="molecule type" value="Genomic_DNA"/>
</dbReference>
<sequence>MIKTMTTLLALSTALLLGAPGGARAQKADRLTLAACYQLGEAAYPLTRQRDLIAKTRDYNISNIAKGIYPQLSVNGQATYQSAVTQVTLPKIPGYNLSIPTVPKDQYKLYGEISQTLTDFGINKQRRIISSTDADLQEANLSTDLYALKDRINQLYFGALLIDDQLQQNELAAQDIRTGIAKVEAAIRNGTDFVSSLNKLKAELLTTEQHSVELSASRSAYTDMLSLFINRPVDSTTALVRPEEPAVTDSINRPELKAYDLQLQSYTENLRLTRLNLFPQVSAFFQGGVGQPNPMNLLSTSLSSYYLTGLRLTWTIGGSYTYKKDRLISHNNEEMVRAQRNTFLFNTNLTMRQDNADIRKYRALIKSDDEIVRLRESVGKTSAVQLENGVISANDYVLDVNATAQARQDRAVHEMQLLMTQYNYKTTSGN</sequence>
<keyword evidence="3" id="KW-0812">Transmembrane</keyword>
<dbReference type="SUPFAM" id="SSF56954">
    <property type="entry name" value="Outer membrane efflux proteins (OEP)"/>
    <property type="match status" value="1"/>
</dbReference>
<evidence type="ECO:0000256" key="3">
    <source>
        <dbReference type="ARBA" id="ARBA00022692"/>
    </source>
</evidence>
<gene>
    <name evidence="7" type="ORF">GCM10011511_51300</name>
</gene>
<keyword evidence="5" id="KW-0998">Cell outer membrane</keyword>
<proteinExistence type="predicted"/>
<reference evidence="7" key="2">
    <citation type="submission" date="2020-09" db="EMBL/GenBank/DDBJ databases">
        <authorList>
            <person name="Sun Q."/>
            <person name="Zhou Y."/>
        </authorList>
    </citation>
    <scope>NUCLEOTIDE SEQUENCE</scope>
    <source>
        <strain evidence="7">CGMCC 1.15448</strain>
    </source>
</reference>
<dbReference type="PANTHER" id="PTHR30026:SF20">
    <property type="entry name" value="OUTER MEMBRANE PROTEIN TOLC"/>
    <property type="match status" value="1"/>
</dbReference>
<accession>A0A8J2UID2</accession>
<comment type="subcellular location">
    <subcellularLocation>
        <location evidence="1">Cell outer membrane</location>
    </subcellularLocation>
</comment>
<evidence type="ECO:0000313" key="8">
    <source>
        <dbReference type="Proteomes" id="UP000607559"/>
    </source>
</evidence>
<protein>
    <submittedName>
        <fullName evidence="7">Transporter</fullName>
    </submittedName>
</protein>
<dbReference type="PANTHER" id="PTHR30026">
    <property type="entry name" value="OUTER MEMBRANE PROTEIN TOLC"/>
    <property type="match status" value="1"/>
</dbReference>
<name>A0A8J2UID2_9BACT</name>
<organism evidence="7 8">
    <name type="scientific">Puia dinghuensis</name>
    <dbReference type="NCBI Taxonomy" id="1792502"/>
    <lineage>
        <taxon>Bacteria</taxon>
        <taxon>Pseudomonadati</taxon>
        <taxon>Bacteroidota</taxon>
        <taxon>Chitinophagia</taxon>
        <taxon>Chitinophagales</taxon>
        <taxon>Chitinophagaceae</taxon>
        <taxon>Puia</taxon>
    </lineage>
</organism>
<dbReference type="GO" id="GO:1990281">
    <property type="term" value="C:efflux pump complex"/>
    <property type="evidence" value="ECO:0007669"/>
    <property type="project" value="TreeGrafter"/>
</dbReference>
<dbReference type="RefSeq" id="WP_188937211.1">
    <property type="nucleotide sequence ID" value="NZ_BMJC01000006.1"/>
</dbReference>
<evidence type="ECO:0000256" key="1">
    <source>
        <dbReference type="ARBA" id="ARBA00004442"/>
    </source>
</evidence>
<evidence type="ECO:0000256" key="2">
    <source>
        <dbReference type="ARBA" id="ARBA00022452"/>
    </source>
</evidence>
<dbReference type="GO" id="GO:0015562">
    <property type="term" value="F:efflux transmembrane transporter activity"/>
    <property type="evidence" value="ECO:0007669"/>
    <property type="project" value="InterPro"/>
</dbReference>